<dbReference type="PANTHER" id="PTHR46586">
    <property type="entry name" value="ANKYRIN REPEAT-CONTAINING PROTEIN"/>
    <property type="match status" value="1"/>
</dbReference>
<dbReference type="Gene3D" id="1.25.40.20">
    <property type="entry name" value="Ankyrin repeat-containing domain"/>
    <property type="match status" value="1"/>
</dbReference>
<dbReference type="STRING" id="1202772.A0A1V9Y4K5"/>
<evidence type="ECO:0000313" key="2">
    <source>
        <dbReference type="Proteomes" id="UP000243579"/>
    </source>
</evidence>
<name>A0A1V9Y4K5_ACHHY</name>
<organism evidence="1 2">
    <name type="scientific">Achlya hypogyna</name>
    <name type="common">Oomycete</name>
    <name type="synonym">Protoachlya hypogyna</name>
    <dbReference type="NCBI Taxonomy" id="1202772"/>
    <lineage>
        <taxon>Eukaryota</taxon>
        <taxon>Sar</taxon>
        <taxon>Stramenopiles</taxon>
        <taxon>Oomycota</taxon>
        <taxon>Saprolegniomycetes</taxon>
        <taxon>Saprolegniales</taxon>
        <taxon>Achlyaceae</taxon>
        <taxon>Achlya</taxon>
    </lineage>
</organism>
<dbReference type="Proteomes" id="UP000243579">
    <property type="component" value="Unassembled WGS sequence"/>
</dbReference>
<dbReference type="EMBL" id="JNBR01002893">
    <property type="protein sequence ID" value="OQR80653.1"/>
    <property type="molecule type" value="Genomic_DNA"/>
</dbReference>
<comment type="caution">
    <text evidence="1">The sequence shown here is derived from an EMBL/GenBank/DDBJ whole genome shotgun (WGS) entry which is preliminary data.</text>
</comment>
<dbReference type="InterPro" id="IPR036770">
    <property type="entry name" value="Ankyrin_rpt-contain_sf"/>
</dbReference>
<protein>
    <submittedName>
        <fullName evidence="1">Uncharacterized protein</fullName>
    </submittedName>
</protein>
<reference evidence="1 2" key="1">
    <citation type="journal article" date="2014" name="Genome Biol. Evol.">
        <title>The secreted proteins of Achlya hypogyna and Thraustotheca clavata identify the ancestral oomycete secretome and reveal gene acquisitions by horizontal gene transfer.</title>
        <authorList>
            <person name="Misner I."/>
            <person name="Blouin N."/>
            <person name="Leonard G."/>
            <person name="Richards T.A."/>
            <person name="Lane C.E."/>
        </authorList>
    </citation>
    <scope>NUCLEOTIDE SEQUENCE [LARGE SCALE GENOMIC DNA]</scope>
    <source>
        <strain evidence="1 2">ATCC 48635</strain>
    </source>
</reference>
<dbReference type="Pfam" id="PF12796">
    <property type="entry name" value="Ank_2"/>
    <property type="match status" value="1"/>
</dbReference>
<proteinExistence type="predicted"/>
<dbReference type="AlphaFoldDB" id="A0A1V9Y4K5"/>
<dbReference type="InterPro" id="IPR002110">
    <property type="entry name" value="Ankyrin_rpt"/>
</dbReference>
<accession>A0A1V9Y4K5</accession>
<evidence type="ECO:0000313" key="1">
    <source>
        <dbReference type="EMBL" id="OQR80653.1"/>
    </source>
</evidence>
<dbReference type="SUPFAM" id="SSF48403">
    <property type="entry name" value="Ankyrin repeat"/>
    <property type="match status" value="1"/>
</dbReference>
<sequence>MAAVVLVTPDLLPIITAYQHGVVEDTNGLYRLLAAVDLSALHYLQLMGDPRYPGACYRAFAAVRKRLHPAALQRVEFSRYRPIVVYYALVFGLLPVVKRMRASSRAAISNSQWAVAAAFGHFAIVEHLHLHDSGSYDPRAMKAAVVQGNLAMVLYLADLGYWTPDVLRWAVAGGQVAIAEFAFDRRTATDGPLGAPSINEAARLGHVDALRFVHERRLDGFSDEAVDIAAANGDLDVVRFLFRKRRLRGSPRAMYYAVESNYADVVQYLDEHSEANDIAGSLRRAARCGHIEIVRYFCSHYEGETLLSGAVCAAKEGLLAAATVEHKQRCHAVLAYLHRLRPEMAPEDRPCVIQ</sequence>
<gene>
    <name evidence="1" type="ORF">ACHHYP_17367</name>
</gene>
<dbReference type="InterPro" id="IPR052050">
    <property type="entry name" value="SecEffector_AnkRepeat"/>
</dbReference>
<dbReference type="OrthoDB" id="68185at2759"/>
<dbReference type="PANTHER" id="PTHR46586:SF3">
    <property type="entry name" value="ANKYRIN REPEAT-CONTAINING PROTEIN"/>
    <property type="match status" value="1"/>
</dbReference>
<keyword evidence="2" id="KW-1185">Reference proteome</keyword>